<keyword evidence="3" id="KW-1185">Reference proteome</keyword>
<dbReference type="InterPro" id="IPR007296">
    <property type="entry name" value="DUF403"/>
</dbReference>
<dbReference type="PANTHER" id="PTHR34595">
    <property type="entry name" value="BLR5612 PROTEIN"/>
    <property type="match status" value="1"/>
</dbReference>
<reference evidence="2 3" key="1">
    <citation type="submission" date="2024-02" db="EMBL/GenBank/DDBJ databases">
        <title>A Gaetbulibacter species isolated from tidal flats and genomic insights of their niches.</title>
        <authorList>
            <person name="Ye Y."/>
        </authorList>
    </citation>
    <scope>NUCLEOTIDE SEQUENCE [LARGE SCALE GENOMIC DNA]</scope>
    <source>
        <strain evidence="2 3">KYW382</strain>
    </source>
</reference>
<organism evidence="2 3">
    <name type="scientific">Gaetbulibacter aestuarii</name>
    <dbReference type="NCBI Taxonomy" id="1502358"/>
    <lineage>
        <taxon>Bacteria</taxon>
        <taxon>Pseudomonadati</taxon>
        <taxon>Bacteroidota</taxon>
        <taxon>Flavobacteriia</taxon>
        <taxon>Flavobacteriales</taxon>
        <taxon>Flavobacteriaceae</taxon>
        <taxon>Gaetbulibacter</taxon>
    </lineage>
</organism>
<dbReference type="Pfam" id="PF04168">
    <property type="entry name" value="Alpha-E"/>
    <property type="match status" value="1"/>
</dbReference>
<feature type="domain" description="DUF403" evidence="1">
    <location>
        <begin position="1"/>
        <end position="304"/>
    </location>
</feature>
<dbReference type="PANTHER" id="PTHR34595:SF7">
    <property type="entry name" value="SLL1039 PROTEIN"/>
    <property type="match status" value="1"/>
</dbReference>
<evidence type="ECO:0000313" key="3">
    <source>
        <dbReference type="Proteomes" id="UP001610100"/>
    </source>
</evidence>
<dbReference type="Proteomes" id="UP001610100">
    <property type="component" value="Unassembled WGS sequence"/>
</dbReference>
<evidence type="ECO:0000259" key="1">
    <source>
        <dbReference type="Pfam" id="PF04168"/>
    </source>
</evidence>
<comment type="caution">
    <text evidence="2">The sequence shown here is derived from an EMBL/GenBank/DDBJ whole genome shotgun (WGS) entry which is preliminary data.</text>
</comment>
<gene>
    <name evidence="2" type="ORF">V8G58_10800</name>
</gene>
<sequence length="309" mass="36399">MLSRVANNLIWLDRYMERGNSIINLLKLNFTANQDSPELFPWAPIIKNYNDHDNDFTTEDPIECIEYMVFNTGHSNSIVNIVTRARENARSVQEHISRELWLNVNNYYLFLTDKTLPQQLQEGDPIMFLDRLKSFHLMYQGNTDLTQERGPSYYFMSVGKYLERVIQISDYTAIKLVEISKTTDRLEQTFYWKNLLLSLGGYQLYLKKHKSAFTEGHVITMVFQDKLFPRSVYYCINKLYMHIQKLIEIQELEKNNLEFLLGKLESTIKYTTIDSINEQGLENFIQEIKDDIRNISLSINTVYFSNANS</sequence>
<proteinExistence type="predicted"/>
<accession>A0ABW7N3V3</accession>
<dbReference type="InterPro" id="IPR051680">
    <property type="entry name" value="ATP-dep_Glu-Cys_Ligase-2"/>
</dbReference>
<name>A0ABW7N3V3_9FLAO</name>
<evidence type="ECO:0000313" key="2">
    <source>
        <dbReference type="EMBL" id="MFH6772422.1"/>
    </source>
</evidence>
<protein>
    <submittedName>
        <fullName evidence="2">Alpha-E domain-containing protein</fullName>
    </submittedName>
</protein>
<dbReference type="EMBL" id="JBAWKB010000003">
    <property type="protein sequence ID" value="MFH6772422.1"/>
    <property type="molecule type" value="Genomic_DNA"/>
</dbReference>
<dbReference type="RefSeq" id="WP_344737931.1">
    <property type="nucleotide sequence ID" value="NZ_BAABAY010000001.1"/>
</dbReference>